<dbReference type="InterPro" id="IPR015421">
    <property type="entry name" value="PyrdxlP-dep_Trfase_major"/>
</dbReference>
<feature type="domain" description="Aminotransferase class V" evidence="2">
    <location>
        <begin position="46"/>
        <end position="321"/>
    </location>
</feature>
<protein>
    <submittedName>
        <fullName evidence="3">Selenocysteine lyase/Cysteine desulfurase</fullName>
    </submittedName>
</protein>
<dbReference type="Proteomes" id="UP000192678">
    <property type="component" value="Unassembled WGS sequence"/>
</dbReference>
<evidence type="ECO:0000313" key="3">
    <source>
        <dbReference type="EMBL" id="SMD17228.1"/>
    </source>
</evidence>
<sequence length="359" mass="40195">MINTNLYPILNTCTYLNTANSGILSKPIQEWRSKHDADFLMAGSNFRLQHASIFPELKQNLSMLFGADAEQIFLVPNFSFGFNTLLDGLDKSHRFLLLDEDYPSVNYPVRGRKFDHTTVPISKNLEDDILAAIKRFKPSVFAFSIVQYISGIRLSPDFIKTIKQTYPNLLLIADGTQFCGTASFNFETSGLDAILSSGYKWMLGGFGNGFVLLSDQLKDQLFQERKQTSLPTENFLENRDHLSLCFEPGHLDSLNFGSLNQGVEQLQSLGLDNIEKMTQSICTQARAEFHSRGLLSTEMPERNAQSTIMSLPLTSAVCEKLLAAKIIFSNRGAGSRFSFHFYNTNADLNHLLAVLDGKS</sequence>
<dbReference type="Gene3D" id="3.90.1150.10">
    <property type="entry name" value="Aspartate Aminotransferase, domain 1"/>
    <property type="match status" value="1"/>
</dbReference>
<keyword evidence="3" id="KW-0456">Lyase</keyword>
<gene>
    <name evidence="3" type="ORF">SAMN04488101_12226</name>
</gene>
<dbReference type="RefSeq" id="WP_084292260.1">
    <property type="nucleotide sequence ID" value="NZ_FWYB01000022.1"/>
</dbReference>
<evidence type="ECO:0000256" key="1">
    <source>
        <dbReference type="ARBA" id="ARBA00022898"/>
    </source>
</evidence>
<dbReference type="AlphaFoldDB" id="A0A1W2F6Q3"/>
<keyword evidence="4" id="KW-1185">Reference proteome</keyword>
<dbReference type="Pfam" id="PF00266">
    <property type="entry name" value="Aminotran_5"/>
    <property type="match status" value="1"/>
</dbReference>
<evidence type="ECO:0000259" key="2">
    <source>
        <dbReference type="Pfam" id="PF00266"/>
    </source>
</evidence>
<name>A0A1W2F6Q3_9SPHI</name>
<dbReference type="InterPro" id="IPR015422">
    <property type="entry name" value="PyrdxlP-dep_Trfase_small"/>
</dbReference>
<keyword evidence="1" id="KW-0663">Pyridoxal phosphate</keyword>
<dbReference type="GO" id="GO:0016829">
    <property type="term" value="F:lyase activity"/>
    <property type="evidence" value="ECO:0007669"/>
    <property type="project" value="UniProtKB-KW"/>
</dbReference>
<reference evidence="3 4" key="1">
    <citation type="submission" date="2017-04" db="EMBL/GenBank/DDBJ databases">
        <authorList>
            <person name="Afonso C.L."/>
            <person name="Miller P.J."/>
            <person name="Scott M.A."/>
            <person name="Spackman E."/>
            <person name="Goraichik I."/>
            <person name="Dimitrov K.M."/>
            <person name="Suarez D.L."/>
            <person name="Swayne D.E."/>
        </authorList>
    </citation>
    <scope>NUCLEOTIDE SEQUENCE [LARGE SCALE GENOMIC DNA]</scope>
    <source>
        <strain evidence="3 4">DSM 19625</strain>
    </source>
</reference>
<organism evidence="3 4">
    <name type="scientific">Pedobacter nyackensis</name>
    <dbReference type="NCBI Taxonomy" id="475255"/>
    <lineage>
        <taxon>Bacteria</taxon>
        <taxon>Pseudomonadati</taxon>
        <taxon>Bacteroidota</taxon>
        <taxon>Sphingobacteriia</taxon>
        <taxon>Sphingobacteriales</taxon>
        <taxon>Sphingobacteriaceae</taxon>
        <taxon>Pedobacter</taxon>
    </lineage>
</organism>
<dbReference type="SUPFAM" id="SSF53383">
    <property type="entry name" value="PLP-dependent transferases"/>
    <property type="match status" value="1"/>
</dbReference>
<evidence type="ECO:0000313" key="4">
    <source>
        <dbReference type="Proteomes" id="UP000192678"/>
    </source>
</evidence>
<dbReference type="InterPro" id="IPR000192">
    <property type="entry name" value="Aminotrans_V_dom"/>
</dbReference>
<accession>A0A1W2F6Q3</accession>
<dbReference type="STRING" id="475255.SAMN04488101_12226"/>
<dbReference type="EMBL" id="FWYB01000022">
    <property type="protein sequence ID" value="SMD17228.1"/>
    <property type="molecule type" value="Genomic_DNA"/>
</dbReference>
<dbReference type="OrthoDB" id="513408at2"/>
<dbReference type="InterPro" id="IPR015424">
    <property type="entry name" value="PyrdxlP-dep_Trfase"/>
</dbReference>
<proteinExistence type="predicted"/>
<dbReference type="Gene3D" id="3.40.640.10">
    <property type="entry name" value="Type I PLP-dependent aspartate aminotransferase-like (Major domain)"/>
    <property type="match status" value="1"/>
</dbReference>